<dbReference type="Gene3D" id="3.40.50.300">
    <property type="entry name" value="P-loop containing nucleotide triphosphate hydrolases"/>
    <property type="match status" value="1"/>
</dbReference>
<dbReference type="Gene3D" id="3.30.450.380">
    <property type="match status" value="1"/>
</dbReference>
<proteinExistence type="inferred from homology"/>
<dbReference type="SUPFAM" id="SSF52540">
    <property type="entry name" value="P-loop containing nucleoside triphosphate hydrolases"/>
    <property type="match status" value="1"/>
</dbReference>
<comment type="similarity">
    <text evidence="1">Belongs to the GSP E family.</text>
</comment>
<evidence type="ECO:0000313" key="5">
    <source>
        <dbReference type="Proteomes" id="UP000075221"/>
    </source>
</evidence>
<gene>
    <name evidence="4" type="ORF">AXH35_00070</name>
</gene>
<accession>A0AAC8YCS0</accession>
<feature type="region of interest" description="Disordered" evidence="2">
    <location>
        <begin position="1"/>
        <end position="60"/>
    </location>
</feature>
<dbReference type="RefSeq" id="WP_062818706.1">
    <property type="nucleotide sequence ID" value="NZ_CP014352.1"/>
</dbReference>
<evidence type="ECO:0000256" key="1">
    <source>
        <dbReference type="ARBA" id="ARBA00006611"/>
    </source>
</evidence>
<dbReference type="InterPro" id="IPR001482">
    <property type="entry name" value="T2SS/T4SS_dom"/>
</dbReference>
<dbReference type="Proteomes" id="UP000075221">
    <property type="component" value="Chromosome"/>
</dbReference>
<dbReference type="EMBL" id="CP014352">
    <property type="protein sequence ID" value="AMS04113.1"/>
    <property type="molecule type" value="Genomic_DNA"/>
</dbReference>
<evidence type="ECO:0000256" key="2">
    <source>
        <dbReference type="SAM" id="MobiDB-lite"/>
    </source>
</evidence>
<dbReference type="InterPro" id="IPR050921">
    <property type="entry name" value="T4SS_GSP_E_ATPase"/>
</dbReference>
<dbReference type="InterPro" id="IPR027417">
    <property type="entry name" value="P-loop_NTPase"/>
</dbReference>
<evidence type="ECO:0000259" key="3">
    <source>
        <dbReference type="Pfam" id="PF00437"/>
    </source>
</evidence>
<dbReference type="PANTHER" id="PTHR30486">
    <property type="entry name" value="TWITCHING MOTILITY PROTEIN PILT"/>
    <property type="match status" value="1"/>
</dbReference>
<name>A0AAC8YCS0_9ACTN</name>
<sequence>MPGESPFAALSWTPVQDQDEQAGPDQTSPAADLTSAPLFSQPAAWQAETPEAVHDSSPATDIDWTVVADLVSTVSETVTEQEQRYAGEHQGAQPDPQTRRVMTDPVIGQVVGDYARRRELDGELWDQADENRYRKAATDQMFGMGRLQPLFEIPDAENIIINGTRPVIVDYNDGHRDTLPPVADSDEELVTQLQRMALNATPPRAFDADHTDVTITHGQRFRIHAVSGEVALHPSVVIRQHLLTRISLGDMTRRNMIPVDVARFLDAAVQDGATIVVAGDQGAGKTTFLRALIHAIPHRERFATLETDEELFAHLDPGRDDVLTMFARDGMGDLDPETGRQIGAIEIGQLIPPALRQSLNRIVVGEVRGSEASAMFQAMQSGAGTMSSIHAREPEEVASRLAMMIAQGRVYNLEEAMRQIGQSVDYIVFVRRRDLPDGSRIRFVERIEQVSIGDDYRPALGQVYSADTLTGQMEEFRPGPAADRYGRLYRDLDYLEEGGR</sequence>
<dbReference type="CDD" id="cd01130">
    <property type="entry name" value="VirB11-like_ATPase"/>
    <property type="match status" value="1"/>
</dbReference>
<dbReference type="PANTHER" id="PTHR30486:SF6">
    <property type="entry name" value="TYPE IV PILUS RETRACTATION ATPASE PILT"/>
    <property type="match status" value="1"/>
</dbReference>
<organism evidence="4 5">
    <name type="scientific">Acidipropionibacterium acidipropionici</name>
    <dbReference type="NCBI Taxonomy" id="1748"/>
    <lineage>
        <taxon>Bacteria</taxon>
        <taxon>Bacillati</taxon>
        <taxon>Actinomycetota</taxon>
        <taxon>Actinomycetes</taxon>
        <taxon>Propionibacteriales</taxon>
        <taxon>Propionibacteriaceae</taxon>
        <taxon>Acidipropionibacterium</taxon>
    </lineage>
</organism>
<feature type="domain" description="Bacterial type II secretion system protein E" evidence="3">
    <location>
        <begin position="230"/>
        <end position="428"/>
    </location>
</feature>
<reference evidence="4 5" key="1">
    <citation type="submission" date="2016-02" db="EMBL/GenBank/DDBJ databases">
        <title>Complete Genome Sequence of Propionibacterium acidipropionici ATCC 55737.</title>
        <authorList>
            <person name="Luna Flores C.H."/>
            <person name="Nielsen L.K."/>
            <person name="Marcellin E."/>
        </authorList>
    </citation>
    <scope>NUCLEOTIDE SEQUENCE [LARGE SCALE GENOMIC DNA]</scope>
    <source>
        <strain evidence="4 5">ATCC 55737</strain>
    </source>
</reference>
<dbReference type="GO" id="GO:0016887">
    <property type="term" value="F:ATP hydrolysis activity"/>
    <property type="evidence" value="ECO:0007669"/>
    <property type="project" value="InterPro"/>
</dbReference>
<protein>
    <submittedName>
        <fullName evidence="4">Type II/IV secretion system protein</fullName>
    </submittedName>
</protein>
<dbReference type="Pfam" id="PF00437">
    <property type="entry name" value="T2SSE"/>
    <property type="match status" value="1"/>
</dbReference>
<dbReference type="AlphaFoldDB" id="A0AAC8YCS0"/>
<evidence type="ECO:0000313" key="4">
    <source>
        <dbReference type="EMBL" id="AMS04113.1"/>
    </source>
</evidence>